<evidence type="ECO:0000313" key="3">
    <source>
        <dbReference type="EMBL" id="RFA28656.1"/>
    </source>
</evidence>
<dbReference type="Pfam" id="PF00990">
    <property type="entry name" value="GGDEF"/>
    <property type="match status" value="1"/>
</dbReference>
<dbReference type="Proteomes" id="UP000257080">
    <property type="component" value="Unassembled WGS sequence"/>
</dbReference>
<dbReference type="InterPro" id="IPR050469">
    <property type="entry name" value="Diguanylate_Cyclase"/>
</dbReference>
<dbReference type="GO" id="GO:0052621">
    <property type="term" value="F:diguanylate cyclase activity"/>
    <property type="evidence" value="ECO:0007669"/>
    <property type="project" value="TreeGrafter"/>
</dbReference>
<dbReference type="AlphaFoldDB" id="A0A3E0WD44"/>
<feature type="transmembrane region" description="Helical" evidence="1">
    <location>
        <begin position="144"/>
        <end position="164"/>
    </location>
</feature>
<feature type="transmembrane region" description="Helical" evidence="1">
    <location>
        <begin position="73"/>
        <end position="90"/>
    </location>
</feature>
<dbReference type="RefSeq" id="WP_116417452.1">
    <property type="nucleotide sequence ID" value="NZ_NBXE01000008.1"/>
</dbReference>
<dbReference type="GO" id="GO:0043709">
    <property type="term" value="P:cell adhesion involved in single-species biofilm formation"/>
    <property type="evidence" value="ECO:0007669"/>
    <property type="project" value="TreeGrafter"/>
</dbReference>
<feature type="transmembrane region" description="Helical" evidence="1">
    <location>
        <begin position="96"/>
        <end position="116"/>
    </location>
</feature>
<evidence type="ECO:0000313" key="4">
    <source>
        <dbReference type="Proteomes" id="UP000257080"/>
    </source>
</evidence>
<sequence>MFPVKIFANRTPREIRAIALQIVFLPGALFLAVLAFAGEFNPQWVRSVAYGGVVAGLAIVVVARITDWVTRQFLTAIVVSTMVLTLVIGLSIQPQAIGTLSAFVFLGVAVGSSAFLRVDTALVISVLCTAFGVFVISMRSSIPVVAIIIFLALMTICTMVVIVLRQSLQRARDEAIALSLTDSLTGLANRRSMEVNVPLMSALADRTGQYLGSLLLDLDHFKAVNDTYGHHVGDEILCAVAEALRQGTRESDLCVRIGGDEFSVFTIVSDRDDLQRIAERLRQAIADMPTEPSMTASVGGSVLDRALSPRSPVVGTDLFLRQADRALYQAKSAGRNLIQIDWPSS</sequence>
<gene>
    <name evidence="3" type="ORF">B7R25_02685</name>
</gene>
<name>A0A3E0WD44_9MICO</name>
<reference evidence="3 4" key="1">
    <citation type="submission" date="2017-04" db="EMBL/GenBank/DDBJ databases">
        <title>Comparative genome analysis of Subtercola boreus.</title>
        <authorList>
            <person name="Cho Y.-J."/>
            <person name="Cho A."/>
            <person name="Kim O.-S."/>
            <person name="Lee J.-I."/>
        </authorList>
    </citation>
    <scope>NUCLEOTIDE SEQUENCE [LARGE SCALE GENOMIC DNA]</scope>
    <source>
        <strain evidence="3 4">P28004</strain>
    </source>
</reference>
<keyword evidence="1" id="KW-0812">Transmembrane</keyword>
<proteinExistence type="predicted"/>
<accession>A0A3E0WD44</accession>
<dbReference type="InterPro" id="IPR000160">
    <property type="entry name" value="GGDEF_dom"/>
</dbReference>
<comment type="caution">
    <text evidence="3">The sequence shown here is derived from an EMBL/GenBank/DDBJ whole genome shotgun (WGS) entry which is preliminary data.</text>
</comment>
<dbReference type="InterPro" id="IPR043128">
    <property type="entry name" value="Rev_trsase/Diguanyl_cyclase"/>
</dbReference>
<dbReference type="Gene3D" id="3.30.70.270">
    <property type="match status" value="1"/>
</dbReference>
<dbReference type="PROSITE" id="PS50887">
    <property type="entry name" value="GGDEF"/>
    <property type="match status" value="1"/>
</dbReference>
<dbReference type="PANTHER" id="PTHR45138">
    <property type="entry name" value="REGULATORY COMPONENTS OF SENSORY TRANSDUCTION SYSTEM"/>
    <property type="match status" value="1"/>
</dbReference>
<dbReference type="GO" id="GO:1902201">
    <property type="term" value="P:negative regulation of bacterial-type flagellum-dependent cell motility"/>
    <property type="evidence" value="ECO:0007669"/>
    <property type="project" value="TreeGrafter"/>
</dbReference>
<organism evidence="3 4">
    <name type="scientific">Subtercola boreus</name>
    <dbReference type="NCBI Taxonomy" id="120213"/>
    <lineage>
        <taxon>Bacteria</taxon>
        <taxon>Bacillati</taxon>
        <taxon>Actinomycetota</taxon>
        <taxon>Actinomycetes</taxon>
        <taxon>Micrococcales</taxon>
        <taxon>Microbacteriaceae</taxon>
        <taxon>Subtercola</taxon>
    </lineage>
</organism>
<keyword evidence="1" id="KW-1133">Transmembrane helix</keyword>
<dbReference type="PANTHER" id="PTHR45138:SF9">
    <property type="entry name" value="DIGUANYLATE CYCLASE DGCM-RELATED"/>
    <property type="match status" value="1"/>
</dbReference>
<feature type="transmembrane region" description="Helical" evidence="1">
    <location>
        <begin position="121"/>
        <end position="138"/>
    </location>
</feature>
<dbReference type="NCBIfam" id="TIGR00254">
    <property type="entry name" value="GGDEF"/>
    <property type="match status" value="1"/>
</dbReference>
<dbReference type="InterPro" id="IPR029787">
    <property type="entry name" value="Nucleotide_cyclase"/>
</dbReference>
<evidence type="ECO:0000256" key="1">
    <source>
        <dbReference type="SAM" id="Phobius"/>
    </source>
</evidence>
<protein>
    <recommendedName>
        <fullName evidence="2">GGDEF domain-containing protein</fullName>
    </recommendedName>
</protein>
<feature type="transmembrane region" description="Helical" evidence="1">
    <location>
        <begin position="47"/>
        <end position="66"/>
    </location>
</feature>
<dbReference type="GO" id="GO:0005886">
    <property type="term" value="C:plasma membrane"/>
    <property type="evidence" value="ECO:0007669"/>
    <property type="project" value="TreeGrafter"/>
</dbReference>
<dbReference type="SUPFAM" id="SSF55073">
    <property type="entry name" value="Nucleotide cyclase"/>
    <property type="match status" value="1"/>
</dbReference>
<evidence type="ECO:0000259" key="2">
    <source>
        <dbReference type="PROSITE" id="PS50887"/>
    </source>
</evidence>
<dbReference type="CDD" id="cd01949">
    <property type="entry name" value="GGDEF"/>
    <property type="match status" value="1"/>
</dbReference>
<dbReference type="EMBL" id="NBXE01000008">
    <property type="protein sequence ID" value="RFA28656.1"/>
    <property type="molecule type" value="Genomic_DNA"/>
</dbReference>
<dbReference type="FunFam" id="3.30.70.270:FF:000001">
    <property type="entry name" value="Diguanylate cyclase domain protein"/>
    <property type="match status" value="1"/>
</dbReference>
<dbReference type="SMART" id="SM00267">
    <property type="entry name" value="GGDEF"/>
    <property type="match status" value="1"/>
</dbReference>
<feature type="domain" description="GGDEF" evidence="2">
    <location>
        <begin position="209"/>
        <end position="343"/>
    </location>
</feature>
<keyword evidence="1" id="KW-0472">Membrane</keyword>